<dbReference type="Proteomes" id="UP000016930">
    <property type="component" value="Unassembled WGS sequence"/>
</dbReference>
<keyword evidence="3" id="KW-0949">S-adenosyl-L-methionine</keyword>
<dbReference type="PANTHER" id="PTHR43712:SF2">
    <property type="entry name" value="O-METHYLTRANSFERASE CICE"/>
    <property type="match status" value="1"/>
</dbReference>
<dbReference type="GO" id="GO:0008171">
    <property type="term" value="F:O-methyltransferase activity"/>
    <property type="evidence" value="ECO:0007669"/>
    <property type="project" value="InterPro"/>
</dbReference>
<dbReference type="InterPro" id="IPR029063">
    <property type="entry name" value="SAM-dependent_MTases_sf"/>
</dbReference>
<name>M2QPR6_CERS8</name>
<dbReference type="Pfam" id="PF00891">
    <property type="entry name" value="Methyltransf_2"/>
    <property type="match status" value="1"/>
</dbReference>
<evidence type="ECO:0000256" key="2">
    <source>
        <dbReference type="ARBA" id="ARBA00022679"/>
    </source>
</evidence>
<dbReference type="SUPFAM" id="SSF53335">
    <property type="entry name" value="S-adenosyl-L-methionine-dependent methyltransferases"/>
    <property type="match status" value="1"/>
</dbReference>
<keyword evidence="6" id="KW-1185">Reference proteome</keyword>
<dbReference type="GO" id="GO:0032259">
    <property type="term" value="P:methylation"/>
    <property type="evidence" value="ECO:0007669"/>
    <property type="project" value="UniProtKB-KW"/>
</dbReference>
<evidence type="ECO:0000256" key="3">
    <source>
        <dbReference type="ARBA" id="ARBA00022691"/>
    </source>
</evidence>
<evidence type="ECO:0000256" key="1">
    <source>
        <dbReference type="ARBA" id="ARBA00022603"/>
    </source>
</evidence>
<evidence type="ECO:0000313" key="5">
    <source>
        <dbReference type="EMBL" id="EMD39048.1"/>
    </source>
</evidence>
<protein>
    <recommendedName>
        <fullName evidence="4">O-methyltransferase C-terminal domain-containing protein</fullName>
    </recommendedName>
</protein>
<dbReference type="HOGENOM" id="CLU_005533_0_3_1"/>
<feature type="domain" description="O-methyltransferase C-terminal" evidence="4">
    <location>
        <begin position="263"/>
        <end position="445"/>
    </location>
</feature>
<organism evidence="5 6">
    <name type="scientific">Ceriporiopsis subvermispora (strain B)</name>
    <name type="common">White-rot fungus</name>
    <name type="synonym">Gelatoporia subvermispora</name>
    <dbReference type="NCBI Taxonomy" id="914234"/>
    <lineage>
        <taxon>Eukaryota</taxon>
        <taxon>Fungi</taxon>
        <taxon>Dikarya</taxon>
        <taxon>Basidiomycota</taxon>
        <taxon>Agaricomycotina</taxon>
        <taxon>Agaricomycetes</taxon>
        <taxon>Polyporales</taxon>
        <taxon>Gelatoporiaceae</taxon>
        <taxon>Gelatoporia</taxon>
    </lineage>
</organism>
<keyword evidence="1" id="KW-0489">Methyltransferase</keyword>
<dbReference type="EMBL" id="KB445794">
    <property type="protein sequence ID" value="EMD39048.1"/>
    <property type="molecule type" value="Genomic_DNA"/>
</dbReference>
<evidence type="ECO:0000313" key="6">
    <source>
        <dbReference type="Proteomes" id="UP000016930"/>
    </source>
</evidence>
<accession>M2QPR6</accession>
<gene>
    <name evidence="5" type="ORF">CERSUDRAFT_47409</name>
</gene>
<dbReference type="PROSITE" id="PS51683">
    <property type="entry name" value="SAM_OMT_II"/>
    <property type="match status" value="1"/>
</dbReference>
<sequence length="465" mass="50975">MSTISSLAKIIAEGVANIQAGCDSRNVSFPSLDESPTAESEAIRQEVYSHVIPVIAAAHRLIATLQHPSLYAVSTVMSLVPRRVLAARISNMHLTKSLQGLHSDGIAVKNDMGFGKLSRILCLLANEHIFKEVYPDVYKSISATLDSGNAQKLDLRNYEYSPQDRYKAASGLSSFIGLIINTGDESMKASTHMSETLLDAYAAHSDEPDQTGFNCAFETGLGVFQCNSAMKNYEVLCRRVLHSKTDSSQFTSMLTFPSDFNWDALPESSLVVDVGGGIGTMVLTLSGVYQHLRYVVQDLSATVEQGIQEDQQPHALMSGLVQFQKHNVFEPQPVQNASVLILRGVLHDWSDRYAIKIIRLLREAASPETKLLVVDCIVRYTCSDNTDAKGILGADQVDAPRPLLGNYGIGGGVDYKLDIQMMAIVNGCERTLRQFVDILRSCGWRLDSVTRSEGEQLQQLIASPL</sequence>
<dbReference type="PANTHER" id="PTHR43712">
    <property type="entry name" value="PUTATIVE (AFU_ORTHOLOGUE AFUA_4G14580)-RELATED"/>
    <property type="match status" value="1"/>
</dbReference>
<keyword evidence="2" id="KW-0808">Transferase</keyword>
<dbReference type="InterPro" id="IPR016461">
    <property type="entry name" value="COMT-like"/>
</dbReference>
<evidence type="ECO:0000259" key="4">
    <source>
        <dbReference type="Pfam" id="PF00891"/>
    </source>
</evidence>
<reference evidence="5 6" key="1">
    <citation type="journal article" date="2012" name="Proc. Natl. Acad. Sci. U.S.A.">
        <title>Comparative genomics of Ceriporiopsis subvermispora and Phanerochaete chrysosporium provide insight into selective ligninolysis.</title>
        <authorList>
            <person name="Fernandez-Fueyo E."/>
            <person name="Ruiz-Duenas F.J."/>
            <person name="Ferreira P."/>
            <person name="Floudas D."/>
            <person name="Hibbett D.S."/>
            <person name="Canessa P."/>
            <person name="Larrondo L.F."/>
            <person name="James T.Y."/>
            <person name="Seelenfreund D."/>
            <person name="Lobos S."/>
            <person name="Polanco R."/>
            <person name="Tello M."/>
            <person name="Honda Y."/>
            <person name="Watanabe T."/>
            <person name="Watanabe T."/>
            <person name="Ryu J.S."/>
            <person name="Kubicek C.P."/>
            <person name="Schmoll M."/>
            <person name="Gaskell J."/>
            <person name="Hammel K.E."/>
            <person name="St John F.J."/>
            <person name="Vanden Wymelenberg A."/>
            <person name="Sabat G."/>
            <person name="Splinter BonDurant S."/>
            <person name="Syed K."/>
            <person name="Yadav J.S."/>
            <person name="Doddapaneni H."/>
            <person name="Subramanian V."/>
            <person name="Lavin J.L."/>
            <person name="Oguiza J.A."/>
            <person name="Perez G."/>
            <person name="Pisabarro A.G."/>
            <person name="Ramirez L."/>
            <person name="Santoyo F."/>
            <person name="Master E."/>
            <person name="Coutinho P.M."/>
            <person name="Henrissat B."/>
            <person name="Lombard V."/>
            <person name="Magnuson J.K."/>
            <person name="Kuees U."/>
            <person name="Hori C."/>
            <person name="Igarashi K."/>
            <person name="Samejima M."/>
            <person name="Held B.W."/>
            <person name="Barry K.W."/>
            <person name="LaButti K.M."/>
            <person name="Lapidus A."/>
            <person name="Lindquist E.A."/>
            <person name="Lucas S.M."/>
            <person name="Riley R."/>
            <person name="Salamov A.A."/>
            <person name="Hoffmeister D."/>
            <person name="Schwenk D."/>
            <person name="Hadar Y."/>
            <person name="Yarden O."/>
            <person name="de Vries R.P."/>
            <person name="Wiebenga A."/>
            <person name="Stenlid J."/>
            <person name="Eastwood D."/>
            <person name="Grigoriev I.V."/>
            <person name="Berka R.M."/>
            <person name="Blanchette R.A."/>
            <person name="Kersten P."/>
            <person name="Martinez A.T."/>
            <person name="Vicuna R."/>
            <person name="Cullen D."/>
        </authorList>
    </citation>
    <scope>NUCLEOTIDE SEQUENCE [LARGE SCALE GENOMIC DNA]</scope>
    <source>
        <strain evidence="5 6">B</strain>
    </source>
</reference>
<dbReference type="Gene3D" id="3.40.50.150">
    <property type="entry name" value="Vaccinia Virus protein VP39"/>
    <property type="match status" value="1"/>
</dbReference>
<dbReference type="OrthoDB" id="2410195at2759"/>
<dbReference type="InterPro" id="IPR001077">
    <property type="entry name" value="COMT_C"/>
</dbReference>
<proteinExistence type="predicted"/>
<dbReference type="AlphaFoldDB" id="M2QPR6"/>